<comment type="caution">
    <text evidence="1">The sequence shown here is derived from an EMBL/GenBank/DDBJ whole genome shotgun (WGS) entry which is preliminary data.</text>
</comment>
<accession>A0A9P8Q7A8</accession>
<sequence>MSVPRLIPPSTYTSILSSSFFSFKTGITSASTSTGALLKSNCLPPWFDNTTPCTPYSAALITSSLHWTPLMTIGNVVSDWMCFKSAQEKEGSMKEDKALDAPCVVSLSSSNSTPTSASKVIFMSRSLLPNEGASTVMKSPFMPLASACFTWVSVRALSELTYNWYHCDFCSPLITLPATISSKEQDAKVEIICVMFSFPAPLAMEISPSSCPNLANAVAEM</sequence>
<keyword evidence="2" id="KW-1185">Reference proteome</keyword>
<name>A0A9P8Q7A8_WICPI</name>
<dbReference type="EMBL" id="JAEUBG010002635">
    <property type="protein sequence ID" value="KAH3684295.1"/>
    <property type="molecule type" value="Genomic_DNA"/>
</dbReference>
<reference evidence="1" key="1">
    <citation type="journal article" date="2021" name="Open Biol.">
        <title>Shared evolutionary footprints suggest mitochondrial oxidative damage underlies multiple complex I losses in fungi.</title>
        <authorList>
            <person name="Schikora-Tamarit M.A."/>
            <person name="Marcet-Houben M."/>
            <person name="Nosek J."/>
            <person name="Gabaldon T."/>
        </authorList>
    </citation>
    <scope>NUCLEOTIDE SEQUENCE</scope>
    <source>
        <strain evidence="1">CBS2887</strain>
    </source>
</reference>
<dbReference type="AlphaFoldDB" id="A0A9P8Q7A8"/>
<reference evidence="1" key="2">
    <citation type="submission" date="2021-01" db="EMBL/GenBank/DDBJ databases">
        <authorList>
            <person name="Schikora-Tamarit M.A."/>
        </authorList>
    </citation>
    <scope>NUCLEOTIDE SEQUENCE</scope>
    <source>
        <strain evidence="1">CBS2887</strain>
    </source>
</reference>
<dbReference type="Proteomes" id="UP000774326">
    <property type="component" value="Unassembled WGS sequence"/>
</dbReference>
<evidence type="ECO:0000313" key="2">
    <source>
        <dbReference type="Proteomes" id="UP000774326"/>
    </source>
</evidence>
<evidence type="ECO:0000313" key="1">
    <source>
        <dbReference type="EMBL" id="KAH3684295.1"/>
    </source>
</evidence>
<protein>
    <submittedName>
        <fullName evidence="1">Uncharacterized protein</fullName>
    </submittedName>
</protein>
<proteinExistence type="predicted"/>
<organism evidence="1 2">
    <name type="scientific">Wickerhamomyces pijperi</name>
    <name type="common">Yeast</name>
    <name type="synonym">Pichia pijperi</name>
    <dbReference type="NCBI Taxonomy" id="599730"/>
    <lineage>
        <taxon>Eukaryota</taxon>
        <taxon>Fungi</taxon>
        <taxon>Dikarya</taxon>
        <taxon>Ascomycota</taxon>
        <taxon>Saccharomycotina</taxon>
        <taxon>Saccharomycetes</taxon>
        <taxon>Phaffomycetales</taxon>
        <taxon>Wickerhamomycetaceae</taxon>
        <taxon>Wickerhamomyces</taxon>
    </lineage>
</organism>
<gene>
    <name evidence="1" type="ORF">WICPIJ_004735</name>
</gene>